<evidence type="ECO:0000256" key="10">
    <source>
        <dbReference type="ARBA" id="ARBA00023304"/>
    </source>
</evidence>
<keyword evidence="14" id="KW-0032">Aminotransferase</keyword>
<dbReference type="FunFam" id="3.20.10.10:FF:000002">
    <property type="entry name" value="D-alanine aminotransferase"/>
    <property type="match status" value="1"/>
</dbReference>
<dbReference type="EMBL" id="JABEQJ010000038">
    <property type="protein sequence ID" value="MBB2162417.1"/>
    <property type="molecule type" value="Genomic_DNA"/>
</dbReference>
<protein>
    <recommendedName>
        <fullName evidence="8">Probable branched-chain-amino-acid aminotransferase</fullName>
        <ecNumber evidence="7">2.6.1.42</ecNumber>
    </recommendedName>
</protein>
<evidence type="ECO:0000256" key="11">
    <source>
        <dbReference type="ARBA" id="ARBA00048212"/>
    </source>
</evidence>
<dbReference type="GO" id="GO:0009082">
    <property type="term" value="P:branched-chain amino acid biosynthetic process"/>
    <property type="evidence" value="ECO:0007669"/>
    <property type="project" value="UniProtKB-KW"/>
</dbReference>
<dbReference type="PANTHER" id="PTHR42743">
    <property type="entry name" value="AMINO-ACID AMINOTRANSFERASE"/>
    <property type="match status" value="1"/>
</dbReference>
<dbReference type="InterPro" id="IPR043132">
    <property type="entry name" value="BCAT-like_C"/>
</dbReference>
<comment type="function">
    <text evidence="2">Acts on leucine, isoleucine and valine.</text>
</comment>
<evidence type="ECO:0000256" key="7">
    <source>
        <dbReference type="ARBA" id="ARBA00013053"/>
    </source>
</evidence>
<comment type="caution">
    <text evidence="14">The sequence shown here is derived from an EMBL/GenBank/DDBJ whole genome shotgun (WGS) entry which is preliminary data.</text>
</comment>
<keyword evidence="10" id="KW-0028">Amino-acid biosynthesis</keyword>
<comment type="catalytic activity">
    <reaction evidence="11">
        <text>L-valine + 2-oxoglutarate = 3-methyl-2-oxobutanoate + L-glutamate</text>
        <dbReference type="Rhea" id="RHEA:24813"/>
        <dbReference type="ChEBI" id="CHEBI:11851"/>
        <dbReference type="ChEBI" id="CHEBI:16810"/>
        <dbReference type="ChEBI" id="CHEBI:29985"/>
        <dbReference type="ChEBI" id="CHEBI:57762"/>
        <dbReference type="EC" id="2.6.1.42"/>
    </reaction>
</comment>
<dbReference type="Gene3D" id="3.20.10.10">
    <property type="entry name" value="D-amino Acid Aminotransferase, subunit A, domain 2"/>
    <property type="match status" value="1"/>
</dbReference>
<comment type="catalytic activity">
    <reaction evidence="13">
        <text>L-leucine + 2-oxoglutarate = 4-methyl-2-oxopentanoate + L-glutamate</text>
        <dbReference type="Rhea" id="RHEA:18321"/>
        <dbReference type="ChEBI" id="CHEBI:16810"/>
        <dbReference type="ChEBI" id="CHEBI:17865"/>
        <dbReference type="ChEBI" id="CHEBI:29985"/>
        <dbReference type="ChEBI" id="CHEBI:57427"/>
        <dbReference type="EC" id="2.6.1.42"/>
    </reaction>
</comment>
<dbReference type="Pfam" id="PF01063">
    <property type="entry name" value="Aminotran_4"/>
    <property type="match status" value="1"/>
</dbReference>
<dbReference type="GO" id="GO:0008652">
    <property type="term" value="P:amino acid biosynthetic process"/>
    <property type="evidence" value="ECO:0007669"/>
    <property type="project" value="UniProtKB-ARBA"/>
</dbReference>
<evidence type="ECO:0000256" key="4">
    <source>
        <dbReference type="ARBA" id="ARBA00004931"/>
    </source>
</evidence>
<evidence type="ECO:0000256" key="12">
    <source>
        <dbReference type="ARBA" id="ARBA00048798"/>
    </source>
</evidence>
<reference evidence="14 15" key="1">
    <citation type="submission" date="2020-04" db="EMBL/GenBank/DDBJ databases">
        <title>Description of novel Gluconacetobacter.</title>
        <authorList>
            <person name="Sombolestani A."/>
        </authorList>
    </citation>
    <scope>NUCLEOTIDE SEQUENCE [LARGE SCALE GENOMIC DNA]</scope>
    <source>
        <strain evidence="14 15">LMG 19747</strain>
    </source>
</reference>
<comment type="similarity">
    <text evidence="6">Belongs to the class-IV pyridoxal-phosphate-dependent aminotransferase family.</text>
</comment>
<evidence type="ECO:0000256" key="8">
    <source>
        <dbReference type="ARBA" id="ARBA00014472"/>
    </source>
</evidence>
<gene>
    <name evidence="14" type="ORF">HLH48_20035</name>
</gene>
<dbReference type="InterPro" id="IPR001544">
    <property type="entry name" value="Aminotrans_IV"/>
</dbReference>
<evidence type="ECO:0000256" key="6">
    <source>
        <dbReference type="ARBA" id="ARBA00009320"/>
    </source>
</evidence>
<comment type="pathway">
    <text evidence="3">Amino-acid biosynthesis; L-isoleucine biosynthesis; L-isoleucine from 2-oxobutanoate: step 4/4.</text>
</comment>
<comment type="catalytic activity">
    <reaction evidence="12">
        <text>L-isoleucine + 2-oxoglutarate = (S)-3-methyl-2-oxopentanoate + L-glutamate</text>
        <dbReference type="Rhea" id="RHEA:24801"/>
        <dbReference type="ChEBI" id="CHEBI:16810"/>
        <dbReference type="ChEBI" id="CHEBI:29985"/>
        <dbReference type="ChEBI" id="CHEBI:35146"/>
        <dbReference type="ChEBI" id="CHEBI:58045"/>
        <dbReference type="EC" id="2.6.1.42"/>
    </reaction>
</comment>
<comment type="pathway">
    <text evidence="5">Amino-acid biosynthesis; L-leucine biosynthesis; L-leucine from 3-methyl-2-oxobutanoate: step 4/4.</text>
</comment>
<keyword evidence="10" id="KW-0100">Branched-chain amino acid biosynthesis</keyword>
<comment type="cofactor">
    <cofactor evidence="1">
        <name>pyridoxal 5'-phosphate</name>
        <dbReference type="ChEBI" id="CHEBI:597326"/>
    </cofactor>
</comment>
<organism evidence="14 15">
    <name type="scientific">Gluconacetobacter sacchari</name>
    <dbReference type="NCBI Taxonomy" id="92759"/>
    <lineage>
        <taxon>Bacteria</taxon>
        <taxon>Pseudomonadati</taxon>
        <taxon>Pseudomonadota</taxon>
        <taxon>Alphaproteobacteria</taxon>
        <taxon>Acetobacterales</taxon>
        <taxon>Acetobacteraceae</taxon>
        <taxon>Gluconacetobacter</taxon>
    </lineage>
</organism>
<proteinExistence type="inferred from homology"/>
<dbReference type="AlphaFoldDB" id="A0A7W4NQI3"/>
<dbReference type="Gene3D" id="3.30.470.10">
    <property type="match status" value="1"/>
</dbReference>
<evidence type="ECO:0000313" key="15">
    <source>
        <dbReference type="Proteomes" id="UP000589085"/>
    </source>
</evidence>
<evidence type="ECO:0000256" key="13">
    <source>
        <dbReference type="ARBA" id="ARBA00049229"/>
    </source>
</evidence>
<evidence type="ECO:0000256" key="5">
    <source>
        <dbReference type="ARBA" id="ARBA00005072"/>
    </source>
</evidence>
<dbReference type="PANTHER" id="PTHR42743:SF11">
    <property type="entry name" value="AMINODEOXYCHORISMATE LYASE"/>
    <property type="match status" value="1"/>
</dbReference>
<dbReference type="GO" id="GO:0005829">
    <property type="term" value="C:cytosol"/>
    <property type="evidence" value="ECO:0007669"/>
    <property type="project" value="TreeGrafter"/>
</dbReference>
<dbReference type="NCBIfam" id="NF005209">
    <property type="entry name" value="PRK06680.1"/>
    <property type="match status" value="1"/>
</dbReference>
<dbReference type="InterPro" id="IPR050571">
    <property type="entry name" value="Class-IV_PLP-Dep_Aminotrnsfr"/>
</dbReference>
<accession>A0A7W4NQI3</accession>
<evidence type="ECO:0000256" key="2">
    <source>
        <dbReference type="ARBA" id="ARBA00003109"/>
    </source>
</evidence>
<keyword evidence="14" id="KW-0808">Transferase</keyword>
<dbReference type="SUPFAM" id="SSF56752">
    <property type="entry name" value="D-aminoacid aminotransferase-like PLP-dependent enzymes"/>
    <property type="match status" value="1"/>
</dbReference>
<comment type="pathway">
    <text evidence="4">Amino-acid biosynthesis; L-valine biosynthesis; L-valine from pyruvate: step 4/4.</text>
</comment>
<dbReference type="GO" id="GO:0004084">
    <property type="term" value="F:branched-chain-amino-acid transaminase activity"/>
    <property type="evidence" value="ECO:0007669"/>
    <property type="project" value="UniProtKB-EC"/>
</dbReference>
<evidence type="ECO:0000256" key="9">
    <source>
        <dbReference type="ARBA" id="ARBA00022898"/>
    </source>
</evidence>
<evidence type="ECO:0000256" key="3">
    <source>
        <dbReference type="ARBA" id="ARBA00004824"/>
    </source>
</evidence>
<sequence length="311" mass="33640">MVRPSDTGPASGGIVTTTDTRIAFIRGQFVPLAEAVIPVMDRGFLFGDGVYEVTAVIEGRLVDDTPHLARLARSLAEIDIPNPFAAPEWTAIEKELMRRNGLRNGLIYIQVTRGVAERAFAYADGLAPTVVLFPQFQPVQYSPLTKTGARIITLPDQRWTRCDIKSTSLLAQVMAKHAVSQAGAHEAWMTRGDQITEGASSTAYIVTAGGDVITRDLSPAVLPGITRQTILKIARARGLTIVERPFTRAEALAATEAFYTSASTIAIPVATIDGHPIGDREPGPVFQDLYAAYMRDLMDLPEAWPAEDGHG</sequence>
<dbReference type="EC" id="2.6.1.42" evidence="7"/>
<dbReference type="CDD" id="cd01558">
    <property type="entry name" value="D-AAT_like"/>
    <property type="match status" value="1"/>
</dbReference>
<evidence type="ECO:0000256" key="1">
    <source>
        <dbReference type="ARBA" id="ARBA00001933"/>
    </source>
</evidence>
<dbReference type="InterPro" id="IPR043131">
    <property type="entry name" value="BCAT-like_N"/>
</dbReference>
<name>A0A7W4NQI3_9PROT</name>
<evidence type="ECO:0000313" key="14">
    <source>
        <dbReference type="EMBL" id="MBB2162417.1"/>
    </source>
</evidence>
<dbReference type="InterPro" id="IPR036038">
    <property type="entry name" value="Aminotransferase-like"/>
</dbReference>
<keyword evidence="9" id="KW-0663">Pyridoxal phosphate</keyword>
<dbReference type="Proteomes" id="UP000589085">
    <property type="component" value="Unassembled WGS sequence"/>
</dbReference>